<sequence length="222" mass="25385">MAKSEAAPTDAYELLHWNMKLAHLTYELGYKNIIPLLDNPPLDDLKNFLGYCEAWGDSIVHHHDTEEATVFPVLNQKMDFSHEQEQHVQVHKFLDEFLATVRAAQADHSKFDPKALKALMEGASTVMFDHFNEELTHIEPDKFRAAGFTEAECRTLVDGMVAHAKTQGDPFLVVPFMRCHTPPEWKVAFPPGLAWPLRKVVIPYLLAKRYSGYWKYGTYPVS</sequence>
<dbReference type="PANTHER" id="PTHR38048">
    <property type="entry name" value="EXPRESSED PROTEIN"/>
    <property type="match status" value="1"/>
</dbReference>
<dbReference type="InterPro" id="IPR053206">
    <property type="entry name" value="Dimeric_xanthone_biosynth"/>
</dbReference>
<dbReference type="STRING" id="745531.A0A0C3S265"/>
<dbReference type="AlphaFoldDB" id="A0A0C3S265"/>
<evidence type="ECO:0000313" key="3">
    <source>
        <dbReference type="Proteomes" id="UP000053257"/>
    </source>
</evidence>
<protein>
    <recommendedName>
        <fullName evidence="1">Hemerythrin-like domain-containing protein</fullName>
    </recommendedName>
</protein>
<dbReference type="Gene3D" id="1.20.120.520">
    <property type="entry name" value="nmb1532 protein domain like"/>
    <property type="match status" value="1"/>
</dbReference>
<evidence type="ECO:0000313" key="2">
    <source>
        <dbReference type="EMBL" id="KIP03657.1"/>
    </source>
</evidence>
<name>A0A0C3S265_PHLG1</name>
<dbReference type="Proteomes" id="UP000053257">
    <property type="component" value="Unassembled WGS sequence"/>
</dbReference>
<organism evidence="2 3">
    <name type="scientific">Phlebiopsis gigantea (strain 11061_1 CR5-6)</name>
    <name type="common">White-rot fungus</name>
    <name type="synonym">Peniophora gigantea</name>
    <dbReference type="NCBI Taxonomy" id="745531"/>
    <lineage>
        <taxon>Eukaryota</taxon>
        <taxon>Fungi</taxon>
        <taxon>Dikarya</taxon>
        <taxon>Basidiomycota</taxon>
        <taxon>Agaricomycotina</taxon>
        <taxon>Agaricomycetes</taxon>
        <taxon>Polyporales</taxon>
        <taxon>Phanerochaetaceae</taxon>
        <taxon>Phlebiopsis</taxon>
    </lineage>
</organism>
<dbReference type="InterPro" id="IPR012312">
    <property type="entry name" value="Hemerythrin-like"/>
</dbReference>
<dbReference type="PANTHER" id="PTHR38048:SF2">
    <property type="entry name" value="HEMERYTHRIN-LIKE DOMAIN-CONTAINING PROTEIN"/>
    <property type="match status" value="1"/>
</dbReference>
<feature type="domain" description="Hemerythrin-like" evidence="1">
    <location>
        <begin position="36"/>
        <end position="134"/>
    </location>
</feature>
<reference evidence="2 3" key="1">
    <citation type="journal article" date="2014" name="PLoS Genet.">
        <title>Analysis of the Phlebiopsis gigantea genome, transcriptome and secretome provides insight into its pioneer colonization strategies of wood.</title>
        <authorList>
            <person name="Hori C."/>
            <person name="Ishida T."/>
            <person name="Igarashi K."/>
            <person name="Samejima M."/>
            <person name="Suzuki H."/>
            <person name="Master E."/>
            <person name="Ferreira P."/>
            <person name="Ruiz-Duenas F.J."/>
            <person name="Held B."/>
            <person name="Canessa P."/>
            <person name="Larrondo L.F."/>
            <person name="Schmoll M."/>
            <person name="Druzhinina I.S."/>
            <person name="Kubicek C.P."/>
            <person name="Gaskell J.A."/>
            <person name="Kersten P."/>
            <person name="St John F."/>
            <person name="Glasner J."/>
            <person name="Sabat G."/>
            <person name="Splinter BonDurant S."/>
            <person name="Syed K."/>
            <person name="Yadav J."/>
            <person name="Mgbeahuruike A.C."/>
            <person name="Kovalchuk A."/>
            <person name="Asiegbu F.O."/>
            <person name="Lackner G."/>
            <person name="Hoffmeister D."/>
            <person name="Rencoret J."/>
            <person name="Gutierrez A."/>
            <person name="Sun H."/>
            <person name="Lindquist E."/>
            <person name="Barry K."/>
            <person name="Riley R."/>
            <person name="Grigoriev I.V."/>
            <person name="Henrissat B."/>
            <person name="Kues U."/>
            <person name="Berka R.M."/>
            <person name="Martinez A.T."/>
            <person name="Covert S.F."/>
            <person name="Blanchette R.A."/>
            <person name="Cullen D."/>
        </authorList>
    </citation>
    <scope>NUCLEOTIDE SEQUENCE [LARGE SCALE GENOMIC DNA]</scope>
    <source>
        <strain evidence="2 3">11061_1 CR5-6</strain>
    </source>
</reference>
<keyword evidence="3" id="KW-1185">Reference proteome</keyword>
<accession>A0A0C3S265</accession>
<dbReference type="EMBL" id="KN840606">
    <property type="protein sequence ID" value="KIP03657.1"/>
    <property type="molecule type" value="Genomic_DNA"/>
</dbReference>
<gene>
    <name evidence="2" type="ORF">PHLGIDRAFT_37331</name>
</gene>
<dbReference type="Pfam" id="PF01814">
    <property type="entry name" value="Hemerythrin"/>
    <property type="match status" value="1"/>
</dbReference>
<evidence type="ECO:0000259" key="1">
    <source>
        <dbReference type="Pfam" id="PF01814"/>
    </source>
</evidence>
<proteinExistence type="predicted"/>
<dbReference type="OrthoDB" id="58416at2759"/>
<dbReference type="HOGENOM" id="CLU_066708_1_0_1"/>